<dbReference type="EMBL" id="JASSZA010000007">
    <property type="protein sequence ID" value="KAK2105193.1"/>
    <property type="molecule type" value="Genomic_DNA"/>
</dbReference>
<sequence>MALPQISDNSGSEPLLVTLPLPSSRVSALKAPGTGFSCCWEPTHDPGADSVKRLLSLSPGPGSRAPEELQNVVSGFAIATSVSVQGISSALLL</sequence>
<name>A0ABQ9V758_SAGOE</name>
<accession>A0ABQ9V758</accession>
<proteinExistence type="predicted"/>
<organism evidence="1 2">
    <name type="scientific">Saguinus oedipus</name>
    <name type="common">Cotton-top tamarin</name>
    <name type="synonym">Oedipomidas oedipus</name>
    <dbReference type="NCBI Taxonomy" id="9490"/>
    <lineage>
        <taxon>Eukaryota</taxon>
        <taxon>Metazoa</taxon>
        <taxon>Chordata</taxon>
        <taxon>Craniata</taxon>
        <taxon>Vertebrata</taxon>
        <taxon>Euteleostomi</taxon>
        <taxon>Mammalia</taxon>
        <taxon>Eutheria</taxon>
        <taxon>Euarchontoglires</taxon>
        <taxon>Primates</taxon>
        <taxon>Haplorrhini</taxon>
        <taxon>Platyrrhini</taxon>
        <taxon>Cebidae</taxon>
        <taxon>Callitrichinae</taxon>
        <taxon>Saguinus</taxon>
    </lineage>
</organism>
<dbReference type="Proteomes" id="UP001266305">
    <property type="component" value="Unassembled WGS sequence"/>
</dbReference>
<reference evidence="1 2" key="1">
    <citation type="submission" date="2023-05" db="EMBL/GenBank/DDBJ databases">
        <title>B98-5 Cell Line De Novo Hybrid Assembly: An Optical Mapping Approach.</title>
        <authorList>
            <person name="Kananen K."/>
            <person name="Auerbach J.A."/>
            <person name="Kautto E."/>
            <person name="Blachly J.S."/>
        </authorList>
    </citation>
    <scope>NUCLEOTIDE SEQUENCE [LARGE SCALE GENOMIC DNA]</scope>
    <source>
        <strain evidence="1">B95-8</strain>
        <tissue evidence="1">Cell line</tissue>
    </source>
</reference>
<evidence type="ECO:0000313" key="2">
    <source>
        <dbReference type="Proteomes" id="UP001266305"/>
    </source>
</evidence>
<gene>
    <name evidence="1" type="ORF">P7K49_014707</name>
</gene>
<evidence type="ECO:0000313" key="1">
    <source>
        <dbReference type="EMBL" id="KAK2105193.1"/>
    </source>
</evidence>
<keyword evidence="2" id="KW-1185">Reference proteome</keyword>
<protein>
    <submittedName>
        <fullName evidence="1">Uncharacterized protein</fullName>
    </submittedName>
</protein>
<comment type="caution">
    <text evidence="1">The sequence shown here is derived from an EMBL/GenBank/DDBJ whole genome shotgun (WGS) entry which is preliminary data.</text>
</comment>